<keyword evidence="4" id="KW-1185">Reference proteome</keyword>
<proteinExistence type="predicted"/>
<accession>A0ABT4CSU2</accession>
<dbReference type="RefSeq" id="WP_268051070.1">
    <property type="nucleotide sequence ID" value="NZ_JAPQES010000006.1"/>
</dbReference>
<name>A0ABT4CSU2_9CLOT</name>
<protein>
    <recommendedName>
        <fullName evidence="5">Lipoprotein</fullName>
    </recommendedName>
</protein>
<keyword evidence="2" id="KW-1133">Transmembrane helix</keyword>
<evidence type="ECO:0000313" key="3">
    <source>
        <dbReference type="EMBL" id="MCY6372139.1"/>
    </source>
</evidence>
<reference evidence="3" key="1">
    <citation type="submission" date="2022-12" db="EMBL/GenBank/DDBJ databases">
        <authorList>
            <person name="Wang J."/>
        </authorList>
    </citation>
    <scope>NUCLEOTIDE SEQUENCE</scope>
    <source>
        <strain evidence="3">HY-42-06</strain>
    </source>
</reference>
<keyword evidence="2" id="KW-0472">Membrane</keyword>
<dbReference type="EMBL" id="JAPQES010000006">
    <property type="protein sequence ID" value="MCY6372139.1"/>
    <property type="molecule type" value="Genomic_DNA"/>
</dbReference>
<dbReference type="Proteomes" id="UP001079657">
    <property type="component" value="Unassembled WGS sequence"/>
</dbReference>
<keyword evidence="2" id="KW-0812">Transmembrane</keyword>
<comment type="caution">
    <text evidence="3">The sequence shown here is derived from an EMBL/GenBank/DDBJ whole genome shotgun (WGS) entry which is preliminary data.</text>
</comment>
<evidence type="ECO:0000256" key="1">
    <source>
        <dbReference type="SAM" id="MobiDB-lite"/>
    </source>
</evidence>
<sequence length="82" mass="9470">MYKPTTYKGVKYMQYIIVFVIIIYLMGSFFSCGSSNKSHKRYSKPTYNKHDKVDFDSPSDLQKVKEEYYKQSGSDGSGKGGW</sequence>
<evidence type="ECO:0008006" key="5">
    <source>
        <dbReference type="Google" id="ProtNLM"/>
    </source>
</evidence>
<organism evidence="3 4">
    <name type="scientific">Clostridium ganghwense</name>
    <dbReference type="NCBI Taxonomy" id="312089"/>
    <lineage>
        <taxon>Bacteria</taxon>
        <taxon>Bacillati</taxon>
        <taxon>Bacillota</taxon>
        <taxon>Clostridia</taxon>
        <taxon>Eubacteriales</taxon>
        <taxon>Clostridiaceae</taxon>
        <taxon>Clostridium</taxon>
    </lineage>
</organism>
<feature type="transmembrane region" description="Helical" evidence="2">
    <location>
        <begin position="12"/>
        <end position="32"/>
    </location>
</feature>
<evidence type="ECO:0000256" key="2">
    <source>
        <dbReference type="SAM" id="Phobius"/>
    </source>
</evidence>
<feature type="region of interest" description="Disordered" evidence="1">
    <location>
        <begin position="34"/>
        <end position="57"/>
    </location>
</feature>
<gene>
    <name evidence="3" type="ORF">OXH55_16030</name>
</gene>
<dbReference type="PROSITE" id="PS51257">
    <property type="entry name" value="PROKAR_LIPOPROTEIN"/>
    <property type="match status" value="1"/>
</dbReference>
<evidence type="ECO:0000313" key="4">
    <source>
        <dbReference type="Proteomes" id="UP001079657"/>
    </source>
</evidence>